<evidence type="ECO:0000256" key="1">
    <source>
        <dbReference type="SAM" id="SignalP"/>
    </source>
</evidence>
<dbReference type="InterPro" id="IPR050824">
    <property type="entry name" value="Thiol_disulfide_DsbA"/>
</dbReference>
<dbReference type="Gene3D" id="3.40.30.10">
    <property type="entry name" value="Glutaredoxin"/>
    <property type="match status" value="1"/>
</dbReference>
<gene>
    <name evidence="2" type="ORF">B0187_09785</name>
</gene>
<name>A0A1T0AQ86_9PAST</name>
<dbReference type="AlphaFoldDB" id="A0A1T0AQ86"/>
<keyword evidence="3" id="KW-1185">Reference proteome</keyword>
<dbReference type="STRING" id="734.B0187_09785"/>
<evidence type="ECO:0000313" key="3">
    <source>
        <dbReference type="Proteomes" id="UP000190867"/>
    </source>
</evidence>
<evidence type="ECO:0000313" key="2">
    <source>
        <dbReference type="EMBL" id="OOR98081.1"/>
    </source>
</evidence>
<protein>
    <recommendedName>
        <fullName evidence="4">Thiol disulfide oxidoreductase</fullName>
    </recommendedName>
</protein>
<reference evidence="2 3" key="1">
    <citation type="submission" date="2017-02" db="EMBL/GenBank/DDBJ databases">
        <title>Draft genome sequence of Haemophilus paracuniculus CCUG 43573 type strain.</title>
        <authorList>
            <person name="Engstrom-Jakobsson H."/>
            <person name="Salva-Serra F."/>
            <person name="Thorell K."/>
            <person name="Gonzales-Siles L."/>
            <person name="Karlsson R."/>
            <person name="Boulund F."/>
            <person name="Engstrand L."/>
            <person name="Kristiansson E."/>
            <person name="Moore E."/>
        </authorList>
    </citation>
    <scope>NUCLEOTIDE SEQUENCE [LARGE SCALE GENOMIC DNA]</scope>
    <source>
        <strain evidence="2 3">CCUG 43573</strain>
    </source>
</reference>
<dbReference type="PANTHER" id="PTHR35891">
    <property type="entry name" value="THIOL:DISULFIDE INTERCHANGE PROTEIN DSBA"/>
    <property type="match status" value="1"/>
</dbReference>
<dbReference type="InterPro" id="IPR036249">
    <property type="entry name" value="Thioredoxin-like_sf"/>
</dbReference>
<dbReference type="SUPFAM" id="SSF52833">
    <property type="entry name" value="Thioredoxin-like"/>
    <property type="match status" value="1"/>
</dbReference>
<feature type="signal peptide" evidence="1">
    <location>
        <begin position="1"/>
        <end position="20"/>
    </location>
</feature>
<accession>A0A1T0AQ86</accession>
<dbReference type="PANTHER" id="PTHR35891:SF2">
    <property type="entry name" value="THIOL:DISULFIDE INTERCHANGE PROTEIN DSBA"/>
    <property type="match status" value="1"/>
</dbReference>
<sequence>MLRKWLFFSFALLSLNLANGEPLPQFEDGSGYYSYIDPVKVELPKDGKILIQYFYTYGCDSCLTADDTLKAYAERNAHKVVLQRTPASSLQAGGLTTKLSATFAEYGKPELDALFLFDSVGQKEKNSLVKNNQALIQWLKQQNINVDQFHQLFNSTAVQNRVDEIIKINQLYRPKYSPMAVLNGKYILVKNTLYNDDYTNAVLDFLVRKIKTEQANQ</sequence>
<feature type="chain" id="PRO_5012413664" description="Thiol disulfide oxidoreductase" evidence="1">
    <location>
        <begin position="21"/>
        <end position="217"/>
    </location>
</feature>
<dbReference type="RefSeq" id="WP_078237663.1">
    <property type="nucleotide sequence ID" value="NZ_MUYA01000019.1"/>
</dbReference>
<dbReference type="EMBL" id="MUYA01000019">
    <property type="protein sequence ID" value="OOR98081.1"/>
    <property type="molecule type" value="Genomic_DNA"/>
</dbReference>
<keyword evidence="1" id="KW-0732">Signal</keyword>
<proteinExistence type="predicted"/>
<dbReference type="Proteomes" id="UP000190867">
    <property type="component" value="Unassembled WGS sequence"/>
</dbReference>
<comment type="caution">
    <text evidence="2">The sequence shown here is derived from an EMBL/GenBank/DDBJ whole genome shotgun (WGS) entry which is preliminary data.</text>
</comment>
<evidence type="ECO:0008006" key="4">
    <source>
        <dbReference type="Google" id="ProtNLM"/>
    </source>
</evidence>
<dbReference type="OrthoDB" id="9784896at2"/>
<organism evidence="2 3">
    <name type="scientific">Haemophilus paracuniculus</name>
    <dbReference type="NCBI Taxonomy" id="734"/>
    <lineage>
        <taxon>Bacteria</taxon>
        <taxon>Pseudomonadati</taxon>
        <taxon>Pseudomonadota</taxon>
        <taxon>Gammaproteobacteria</taxon>
        <taxon>Pasteurellales</taxon>
        <taxon>Pasteurellaceae</taxon>
        <taxon>Haemophilus</taxon>
    </lineage>
</organism>